<gene>
    <name evidence="3" type="ORF">AVEN_169539_1</name>
    <name evidence="1" type="ORF">AVEN_47988_1</name>
    <name evidence="2" type="ORF">AVEN_89467_1</name>
</gene>
<dbReference type="EMBL" id="BGPR01100044">
    <property type="protein sequence ID" value="GBM54733.1"/>
    <property type="molecule type" value="Genomic_DNA"/>
</dbReference>
<accession>A0A4Y2GMH3</accession>
<evidence type="ECO:0000313" key="3">
    <source>
        <dbReference type="EMBL" id="GBM54733.1"/>
    </source>
</evidence>
<comment type="caution">
    <text evidence="3">The sequence shown here is derived from an EMBL/GenBank/DDBJ whole genome shotgun (WGS) entry which is preliminary data.</text>
</comment>
<keyword evidence="4" id="KW-1185">Reference proteome</keyword>
<evidence type="ECO:0000313" key="2">
    <source>
        <dbReference type="EMBL" id="GBM54726.1"/>
    </source>
</evidence>
<sequence length="57" mass="5971">QRIPDPISGSTKEGAVYVGVVQVKSKVVVKRPLIGVMQKPEEGVTAQASSSSHPLSL</sequence>
<organism evidence="3 4">
    <name type="scientific">Araneus ventricosus</name>
    <name type="common">Orbweaver spider</name>
    <name type="synonym">Epeira ventricosa</name>
    <dbReference type="NCBI Taxonomy" id="182803"/>
    <lineage>
        <taxon>Eukaryota</taxon>
        <taxon>Metazoa</taxon>
        <taxon>Ecdysozoa</taxon>
        <taxon>Arthropoda</taxon>
        <taxon>Chelicerata</taxon>
        <taxon>Arachnida</taxon>
        <taxon>Araneae</taxon>
        <taxon>Araneomorphae</taxon>
        <taxon>Entelegynae</taxon>
        <taxon>Araneoidea</taxon>
        <taxon>Araneidae</taxon>
        <taxon>Araneus</taxon>
    </lineage>
</organism>
<protein>
    <submittedName>
        <fullName evidence="3">Uncharacterized protein</fullName>
    </submittedName>
</protein>
<dbReference type="EMBL" id="BGPR01100037">
    <property type="protein sequence ID" value="GBM54714.1"/>
    <property type="molecule type" value="Genomic_DNA"/>
</dbReference>
<reference evidence="3 4" key="1">
    <citation type="journal article" date="2019" name="Sci. Rep.">
        <title>Orb-weaving spider Araneus ventricosus genome elucidates the spidroin gene catalogue.</title>
        <authorList>
            <person name="Kono N."/>
            <person name="Nakamura H."/>
            <person name="Ohtoshi R."/>
            <person name="Moran D.A.P."/>
            <person name="Shinohara A."/>
            <person name="Yoshida Y."/>
            <person name="Fujiwara M."/>
            <person name="Mori M."/>
            <person name="Tomita M."/>
            <person name="Arakawa K."/>
        </authorList>
    </citation>
    <scope>NUCLEOTIDE SEQUENCE [LARGE SCALE GENOMIC DNA]</scope>
</reference>
<evidence type="ECO:0000313" key="1">
    <source>
        <dbReference type="EMBL" id="GBM54714.1"/>
    </source>
</evidence>
<proteinExistence type="predicted"/>
<dbReference type="AlphaFoldDB" id="A0A4Y2GMH3"/>
<feature type="non-terminal residue" evidence="3">
    <location>
        <position position="1"/>
    </location>
</feature>
<name>A0A4Y2GMH3_ARAVE</name>
<evidence type="ECO:0000313" key="4">
    <source>
        <dbReference type="Proteomes" id="UP000499080"/>
    </source>
</evidence>
<dbReference type="Proteomes" id="UP000499080">
    <property type="component" value="Unassembled WGS sequence"/>
</dbReference>
<dbReference type="EMBL" id="BGPR01100040">
    <property type="protein sequence ID" value="GBM54726.1"/>
    <property type="molecule type" value="Genomic_DNA"/>
</dbReference>